<dbReference type="RefSeq" id="WP_303304771.1">
    <property type="nucleotide sequence ID" value="NZ_JAODOP010000004.1"/>
</dbReference>
<organism evidence="7 8">
    <name type="scientific">Flavivirga spongiicola</name>
    <dbReference type="NCBI Taxonomy" id="421621"/>
    <lineage>
        <taxon>Bacteria</taxon>
        <taxon>Pseudomonadati</taxon>
        <taxon>Bacteroidota</taxon>
        <taxon>Flavobacteriia</taxon>
        <taxon>Flavobacteriales</taxon>
        <taxon>Flavobacteriaceae</taxon>
        <taxon>Flavivirga</taxon>
    </lineage>
</organism>
<name>A0ABU7XNU8_9FLAO</name>
<evidence type="ECO:0000256" key="5">
    <source>
        <dbReference type="ARBA" id="ARBA00023237"/>
    </source>
</evidence>
<dbReference type="PROSITE" id="PS51257">
    <property type="entry name" value="PROKAR_LIPOPROTEIN"/>
    <property type="match status" value="1"/>
</dbReference>
<evidence type="ECO:0000313" key="8">
    <source>
        <dbReference type="Proteomes" id="UP001337305"/>
    </source>
</evidence>
<proteinExistence type="inferred from homology"/>
<dbReference type="Gene3D" id="1.25.40.390">
    <property type="match status" value="1"/>
</dbReference>
<feature type="domain" description="RagB/SusD" evidence="6">
    <location>
        <begin position="265"/>
        <end position="589"/>
    </location>
</feature>
<comment type="similarity">
    <text evidence="2">Belongs to the SusD family.</text>
</comment>
<evidence type="ECO:0000256" key="4">
    <source>
        <dbReference type="ARBA" id="ARBA00023136"/>
    </source>
</evidence>
<evidence type="ECO:0000313" key="7">
    <source>
        <dbReference type="EMBL" id="MEF3832390.1"/>
    </source>
</evidence>
<keyword evidence="4" id="KW-0472">Membrane</keyword>
<evidence type="ECO:0000256" key="2">
    <source>
        <dbReference type="ARBA" id="ARBA00006275"/>
    </source>
</evidence>
<keyword evidence="8" id="KW-1185">Reference proteome</keyword>
<evidence type="ECO:0000256" key="3">
    <source>
        <dbReference type="ARBA" id="ARBA00022729"/>
    </source>
</evidence>
<evidence type="ECO:0000256" key="1">
    <source>
        <dbReference type="ARBA" id="ARBA00004442"/>
    </source>
</evidence>
<evidence type="ECO:0000259" key="6">
    <source>
        <dbReference type="Pfam" id="PF07980"/>
    </source>
</evidence>
<protein>
    <submittedName>
        <fullName evidence="7">RagB/SusD family nutrient uptake outer membrane protein</fullName>
    </submittedName>
</protein>
<dbReference type="EMBL" id="JAODOP010000004">
    <property type="protein sequence ID" value="MEF3832390.1"/>
    <property type="molecule type" value="Genomic_DNA"/>
</dbReference>
<keyword evidence="3" id="KW-0732">Signal</keyword>
<dbReference type="Proteomes" id="UP001337305">
    <property type="component" value="Unassembled WGS sequence"/>
</dbReference>
<comment type="caution">
    <text evidence="7">The sequence shown here is derived from an EMBL/GenBank/DDBJ whole genome shotgun (WGS) entry which is preliminary data.</text>
</comment>
<comment type="subcellular location">
    <subcellularLocation>
        <location evidence="1">Cell outer membrane</location>
    </subcellularLocation>
</comment>
<sequence length="590" mass="66762">MKKYIFITIVAALLFSCEKDFLDRVPETDITAAGFFNSTSDLEIYTNTFYDYFGASTRDLSTDDQTRHSEGDGLNSLLKGNLTLSNADNWDGWDVLRDINYFLANYNNNNISENGNMTEINHYIAFARFSRARWYISKIKDYGMVPWIDKPLNVDSEELFKTQDSRDFVVEKIMEDLEFAVANLKESTNFKSQISKWSALAEMSRFCLYEGTFRKYHDYTGLSNANTYLTKSAEASQQIIDSGNYSIWTNGNPNTAYNEFFIQESYNGNSEVIQSIEYSYDEPRRTYGVVVYFYWGLSKNLVDSYLMTDGTRFTDVSGFDEKGFVEVFENRDPRMAQTIAYPGYKFPNTENDYLIVATYGGYTQQKFLHNDENESLWNSQNDLAAYRYAEVLLNHAEAKAELGTLSQGDIDATINAIRARVGMPGLNMAAANANPDPVQTVQYPNVSGANVGVIMEIRRERRIELACEGFRRGDMVRWKNGITLAQPQVGMYVPAFGGIDVTGDGTPDIAILNSPSETGPIDALPNAAELVKYYVSDGSFYLTDGDSGYIAMTGDVAQPKSFVEPKYYYYPMGINDLLVNPNLVQVPYWE</sequence>
<accession>A0ABU7XNU8</accession>
<dbReference type="InterPro" id="IPR011990">
    <property type="entry name" value="TPR-like_helical_dom_sf"/>
</dbReference>
<reference evidence="7 8" key="1">
    <citation type="submission" date="2022-09" db="EMBL/GenBank/DDBJ databases">
        <title>Genome sequencing of Flavivirga sp. MEBiC05379.</title>
        <authorList>
            <person name="Oh H.-M."/>
            <person name="Kwon K.K."/>
            <person name="Park M.J."/>
            <person name="Yang S.-H."/>
        </authorList>
    </citation>
    <scope>NUCLEOTIDE SEQUENCE [LARGE SCALE GENOMIC DNA]</scope>
    <source>
        <strain evidence="7 8">MEBiC05379</strain>
    </source>
</reference>
<keyword evidence="5" id="KW-0998">Cell outer membrane</keyword>
<dbReference type="Pfam" id="PF07980">
    <property type="entry name" value="SusD_RagB"/>
    <property type="match status" value="1"/>
</dbReference>
<gene>
    <name evidence="7" type="ORF">N1F79_04560</name>
</gene>
<dbReference type="InterPro" id="IPR012944">
    <property type="entry name" value="SusD_RagB_dom"/>
</dbReference>
<dbReference type="SUPFAM" id="SSF48452">
    <property type="entry name" value="TPR-like"/>
    <property type="match status" value="1"/>
</dbReference>